<gene>
    <name evidence="3" type="ORF">H8S59_15040</name>
</gene>
<dbReference type="InterPro" id="IPR011089">
    <property type="entry name" value="GmrSD_C"/>
</dbReference>
<dbReference type="Pfam" id="PF07510">
    <property type="entry name" value="GmrSD_C"/>
    <property type="match status" value="1"/>
</dbReference>
<reference evidence="3 4" key="1">
    <citation type="submission" date="2020-08" db="EMBL/GenBank/DDBJ databases">
        <title>Putative novel bacterial strains isolated from necrotic wheat leaf tissues caused by Xanthomonas translucens.</title>
        <authorList>
            <person name="Tambong J.T."/>
        </authorList>
    </citation>
    <scope>NUCLEOTIDE SEQUENCE [LARGE SCALE GENOMIC DNA]</scope>
    <source>
        <strain evidence="3 4">DOAB 1069</strain>
    </source>
</reference>
<dbReference type="InterPro" id="IPR004919">
    <property type="entry name" value="GmrSD_N"/>
</dbReference>
<evidence type="ECO:0000259" key="2">
    <source>
        <dbReference type="Pfam" id="PF07510"/>
    </source>
</evidence>
<evidence type="ECO:0000313" key="3">
    <source>
        <dbReference type="EMBL" id="MBC3951080.1"/>
    </source>
</evidence>
<protein>
    <submittedName>
        <fullName evidence="3">DUF262 domain-containing protein</fullName>
    </submittedName>
</protein>
<dbReference type="Pfam" id="PF03235">
    <property type="entry name" value="GmrSD_N"/>
    <property type="match status" value="1"/>
</dbReference>
<dbReference type="RefSeq" id="WP_187521918.1">
    <property type="nucleotide sequence ID" value="NZ_JACONW010000067.1"/>
</dbReference>
<organism evidence="3 4">
    <name type="scientific">Pseudomonas folii</name>
    <dbReference type="NCBI Taxonomy" id="2762593"/>
    <lineage>
        <taxon>Bacteria</taxon>
        <taxon>Pseudomonadati</taxon>
        <taxon>Pseudomonadota</taxon>
        <taxon>Gammaproteobacteria</taxon>
        <taxon>Pseudomonadales</taxon>
        <taxon>Pseudomonadaceae</taxon>
        <taxon>Pseudomonas</taxon>
    </lineage>
</organism>
<evidence type="ECO:0000259" key="1">
    <source>
        <dbReference type="Pfam" id="PF03235"/>
    </source>
</evidence>
<evidence type="ECO:0000313" key="4">
    <source>
        <dbReference type="Proteomes" id="UP000651852"/>
    </source>
</evidence>
<dbReference type="Proteomes" id="UP000651852">
    <property type="component" value="Unassembled WGS sequence"/>
</dbReference>
<dbReference type="PANTHER" id="PTHR35149">
    <property type="entry name" value="SLL5132 PROTEIN"/>
    <property type="match status" value="1"/>
</dbReference>
<keyword evidence="4" id="KW-1185">Reference proteome</keyword>
<feature type="domain" description="GmrSD restriction endonucleases C-terminal" evidence="2">
    <location>
        <begin position="421"/>
        <end position="577"/>
    </location>
</feature>
<feature type="domain" description="GmrSD restriction endonucleases N-terminal" evidence="1">
    <location>
        <begin position="8"/>
        <end position="224"/>
    </location>
</feature>
<dbReference type="EMBL" id="JACONW010000067">
    <property type="protein sequence ID" value="MBC3951080.1"/>
    <property type="molecule type" value="Genomic_DNA"/>
</dbReference>
<comment type="caution">
    <text evidence="3">The sequence shown here is derived from an EMBL/GenBank/DDBJ whole genome shotgun (WGS) entry which is preliminary data.</text>
</comment>
<sequence>MENGQKKLKELFDGRKVFKIPDYQRAYAWEDTRQLPDFIEDIENQSLERDYFLGTILFQEQGNKHQGYDVIDVVDGQQRITTIIIFMKALLTELSTRLTDDEFLNQGLDLVVETYISSKNRSKLHAISPDNDFFQSYIIGDGHGKDYIQTPSQRRLFKAKIFFSTQLKNKSTAELLDFKSKLDSNTKVLTYSVKDTAEATLIFETTNDRGKKLTNLEKIKSFLMYKTYLAAGEDLDIHLSSIQDRFTDIYRELEDFDEKLSEDAALSYHCVAFEKWTDKSDYQQPVEFIKKKINPLIAKDKKIEVLDFIDRFTKELKESFRTIGQLMRSDCNSYRDLVCLERLGNFYPLLLKTYKLDTAGKKKNFESVCRFLEIYSFRVYSVQKTRSNTGQATLFTAARDFGGKFIPLFDKLSSLIKSNSPDKIFKEHLQYTNFYDFMNPKDIGYLFWKYENHLRQSEQPICSNMSEAEFRNSSKRTTLTVEHIASQNPKEIGIVKLESIIPEIDDQFLEDHIHRLGNLTFDPASANASKGNSSINVKTSKYFMLAPYKTQNELDSFVVDGHWGVRSIDRREKKIVKFCMQNWHPEYVDYQ</sequence>
<accession>A0ABR7B2C0</accession>
<name>A0ABR7B2C0_9PSED</name>
<proteinExistence type="predicted"/>
<dbReference type="PANTHER" id="PTHR35149:SF1">
    <property type="entry name" value="DUF5655 DOMAIN-CONTAINING PROTEIN"/>
    <property type="match status" value="1"/>
</dbReference>